<name>A0ABT9PXV1_9HYPH</name>
<sequence length="56" mass="5880">MSTNLKNMRGGFIGRAIAVFGAATAASAAVEGGRKPQARDLKTLGIDPKAFDRVQF</sequence>
<evidence type="ECO:0000313" key="2">
    <source>
        <dbReference type="Proteomes" id="UP001241472"/>
    </source>
</evidence>
<organism evidence="1 2">
    <name type="scientific">Neorhizobium huautlense</name>
    <dbReference type="NCBI Taxonomy" id="67774"/>
    <lineage>
        <taxon>Bacteria</taxon>
        <taxon>Pseudomonadati</taxon>
        <taxon>Pseudomonadota</taxon>
        <taxon>Alphaproteobacteria</taxon>
        <taxon>Hyphomicrobiales</taxon>
        <taxon>Rhizobiaceae</taxon>
        <taxon>Rhizobium/Agrobacterium group</taxon>
        <taxon>Neorhizobium</taxon>
    </lineage>
</organism>
<dbReference type="Proteomes" id="UP001241472">
    <property type="component" value="Unassembled WGS sequence"/>
</dbReference>
<protein>
    <submittedName>
        <fullName evidence="1">Uncharacterized protein</fullName>
    </submittedName>
</protein>
<evidence type="ECO:0000313" key="1">
    <source>
        <dbReference type="EMBL" id="MDP9839308.1"/>
    </source>
</evidence>
<accession>A0ABT9PXV1</accession>
<reference evidence="1 2" key="1">
    <citation type="submission" date="2023-07" db="EMBL/GenBank/DDBJ databases">
        <title>Sorghum-associated microbial communities from plants grown in Nebraska, USA.</title>
        <authorList>
            <person name="Schachtman D."/>
        </authorList>
    </citation>
    <scope>NUCLEOTIDE SEQUENCE [LARGE SCALE GENOMIC DNA]</scope>
    <source>
        <strain evidence="1 2">DS1307</strain>
    </source>
</reference>
<dbReference type="EMBL" id="JAUSRF010000015">
    <property type="protein sequence ID" value="MDP9839308.1"/>
    <property type="molecule type" value="Genomic_DNA"/>
</dbReference>
<comment type="caution">
    <text evidence="1">The sequence shown here is derived from an EMBL/GenBank/DDBJ whole genome shotgun (WGS) entry which is preliminary data.</text>
</comment>
<keyword evidence="2" id="KW-1185">Reference proteome</keyword>
<proteinExistence type="predicted"/>
<gene>
    <name evidence="1" type="ORF">J2T09_004084</name>
</gene>
<dbReference type="RefSeq" id="WP_306837796.1">
    <property type="nucleotide sequence ID" value="NZ_JAUSRF010000015.1"/>
</dbReference>